<accession>A0A7C8YDG1</accession>
<sequence>MEFEDKETCQMHDLMHDLAQMVGDECQLVDSPSEYVNENIRHVRIVDNCQAVLRSPSLSNTPSHLRSYVKFGARVRYHLPKSEFDGNISSFEGIACIILERQML</sequence>
<dbReference type="AlphaFoldDB" id="A0A7C8YDG1"/>
<proteinExistence type="predicted"/>
<reference evidence="1" key="1">
    <citation type="journal article" date="2013" name="J. Plant Res.">
        <title>Effect of fungi and light on seed germination of three Opuntia species from semiarid lands of central Mexico.</title>
        <authorList>
            <person name="Delgado-Sanchez P."/>
            <person name="Jimenez-Bremont J.F."/>
            <person name="Guerrero-Gonzalez Mde L."/>
            <person name="Flores J."/>
        </authorList>
    </citation>
    <scope>NUCLEOTIDE SEQUENCE</scope>
    <source>
        <tissue evidence="1">Cladode</tissue>
    </source>
</reference>
<name>A0A7C8YDG1_OPUST</name>
<dbReference type="EMBL" id="GISG01008574">
    <property type="protein sequence ID" value="MBA4615714.1"/>
    <property type="molecule type" value="Transcribed_RNA"/>
</dbReference>
<reference evidence="1" key="2">
    <citation type="submission" date="2020-07" db="EMBL/GenBank/DDBJ databases">
        <authorList>
            <person name="Vera ALvarez R."/>
            <person name="Arias-Moreno D.M."/>
            <person name="Jimenez-Jacinto V."/>
            <person name="Jimenez-Bremont J.F."/>
            <person name="Swaminathan K."/>
            <person name="Moose S.P."/>
            <person name="Guerrero-Gonzalez M.L."/>
            <person name="Marino-Ramirez L."/>
            <person name="Landsman D."/>
            <person name="Rodriguez-Kessler M."/>
            <person name="Delgado-Sanchez P."/>
        </authorList>
    </citation>
    <scope>NUCLEOTIDE SEQUENCE</scope>
    <source>
        <tissue evidence="1">Cladode</tissue>
    </source>
</reference>
<evidence type="ECO:0000313" key="1">
    <source>
        <dbReference type="EMBL" id="MBA4615714.1"/>
    </source>
</evidence>
<protein>
    <submittedName>
        <fullName evidence="1">Uncharacterized protein</fullName>
    </submittedName>
</protein>
<organism evidence="1">
    <name type="scientific">Opuntia streptacantha</name>
    <name type="common">Prickly pear cactus</name>
    <name type="synonym">Opuntia cardona</name>
    <dbReference type="NCBI Taxonomy" id="393608"/>
    <lineage>
        <taxon>Eukaryota</taxon>
        <taxon>Viridiplantae</taxon>
        <taxon>Streptophyta</taxon>
        <taxon>Embryophyta</taxon>
        <taxon>Tracheophyta</taxon>
        <taxon>Spermatophyta</taxon>
        <taxon>Magnoliopsida</taxon>
        <taxon>eudicotyledons</taxon>
        <taxon>Gunneridae</taxon>
        <taxon>Pentapetalae</taxon>
        <taxon>Caryophyllales</taxon>
        <taxon>Cactineae</taxon>
        <taxon>Cactaceae</taxon>
        <taxon>Opuntioideae</taxon>
        <taxon>Opuntia</taxon>
    </lineage>
</organism>